<gene>
    <name evidence="2" type="ORF">HGG82_07990</name>
</gene>
<comment type="caution">
    <text evidence="2">The sequence shown here is derived from an EMBL/GenBank/DDBJ whole genome shotgun (WGS) entry which is preliminary data.</text>
</comment>
<dbReference type="EMBL" id="JABAEK010000006">
    <property type="protein sequence ID" value="NLQ17568.1"/>
    <property type="molecule type" value="Genomic_DNA"/>
</dbReference>
<protein>
    <recommendedName>
        <fullName evidence="1">DUF7217 domain-containing protein</fullName>
    </recommendedName>
</protein>
<proteinExistence type="predicted"/>
<reference evidence="2 3" key="1">
    <citation type="submission" date="2020-04" db="EMBL/GenBank/DDBJ databases">
        <title>Marinomonas sp. M1K-6 isolated from the deep seawater of the Mariana Trench.</title>
        <authorList>
            <person name="Li Y."/>
        </authorList>
    </citation>
    <scope>NUCLEOTIDE SEQUENCE [LARGE SCALE GENOMIC DNA]</scope>
    <source>
        <strain evidence="2 3">M1K-6</strain>
    </source>
</reference>
<name>A0A847QWA3_9GAMM</name>
<accession>A0A847QWA3</accession>
<dbReference type="RefSeq" id="WP_168824544.1">
    <property type="nucleotide sequence ID" value="NZ_CP073013.1"/>
</dbReference>
<feature type="domain" description="DUF7217" evidence="1">
    <location>
        <begin position="6"/>
        <end position="231"/>
    </location>
</feature>
<sequence length="242" mass="25936">MSLNFNKNLFNVFGSSNAFQSATMSKATATNSQCGTLRTRLEKYLPVEGEVIIDPTLPDETKVTNCQNALLNYGTGANTLNAHVQTRLDSLLDDMQVSSAVKSVDSYISDMPESCYNINTIAGTAAGATDDLLAASTGILNELDQGIAAFDGGTMEKVDFEDLLDRVSAELGGNLTAILGMISNEVSMVQNMYDTHMRMAKSFKVSALIDDPCVRPFLVRLAGPELSAVLVSDFGVDDIPDL</sequence>
<keyword evidence="3" id="KW-1185">Reference proteome</keyword>
<organism evidence="2 3">
    <name type="scientific">Marinomonas profundi</name>
    <dbReference type="NCBI Taxonomy" id="2726122"/>
    <lineage>
        <taxon>Bacteria</taxon>
        <taxon>Pseudomonadati</taxon>
        <taxon>Pseudomonadota</taxon>
        <taxon>Gammaproteobacteria</taxon>
        <taxon>Oceanospirillales</taxon>
        <taxon>Oceanospirillaceae</taxon>
        <taxon>Marinomonas</taxon>
    </lineage>
</organism>
<evidence type="ECO:0000259" key="1">
    <source>
        <dbReference type="Pfam" id="PF23854"/>
    </source>
</evidence>
<dbReference type="AlphaFoldDB" id="A0A847QWA3"/>
<evidence type="ECO:0000313" key="2">
    <source>
        <dbReference type="EMBL" id="NLQ17568.1"/>
    </source>
</evidence>
<evidence type="ECO:0000313" key="3">
    <source>
        <dbReference type="Proteomes" id="UP000586067"/>
    </source>
</evidence>
<dbReference type="Proteomes" id="UP000586067">
    <property type="component" value="Unassembled WGS sequence"/>
</dbReference>
<dbReference type="Pfam" id="PF23854">
    <property type="entry name" value="DUF7217"/>
    <property type="match status" value="1"/>
</dbReference>
<dbReference type="InterPro" id="IPR055641">
    <property type="entry name" value="DUF7217"/>
</dbReference>